<dbReference type="SUPFAM" id="SSF52029">
    <property type="entry name" value="GroEL apical domain-like"/>
    <property type="match status" value="1"/>
</dbReference>
<dbReference type="Pfam" id="PF00118">
    <property type="entry name" value="Cpn60_TCP1"/>
    <property type="match status" value="1"/>
</dbReference>
<keyword evidence="1" id="KW-0547">Nucleotide-binding</keyword>
<dbReference type="Gene3D" id="3.30.260.10">
    <property type="entry name" value="TCP-1-like chaperonin intermediate domain"/>
    <property type="match status" value="1"/>
</dbReference>
<reference evidence="4" key="2">
    <citation type="submission" date="2014-07" db="EMBL/GenBank/DDBJ databases">
        <authorList>
            <person name="Hull J."/>
        </authorList>
    </citation>
    <scope>NUCLEOTIDE SEQUENCE</scope>
</reference>
<reference evidence="5" key="3">
    <citation type="journal article" date="2016" name="Gigascience">
        <title>De novo construction of an expanded transcriptome assembly for the western tarnished plant bug, Lygus hesperus.</title>
        <authorList>
            <person name="Tassone E.E."/>
            <person name="Geib S.M."/>
            <person name="Hall B."/>
            <person name="Fabrick J.A."/>
            <person name="Brent C.S."/>
            <person name="Hull J.J."/>
        </authorList>
    </citation>
    <scope>NUCLEOTIDE SEQUENCE</scope>
</reference>
<evidence type="ECO:0000256" key="3">
    <source>
        <dbReference type="ARBA" id="ARBA00023186"/>
    </source>
</evidence>
<organism evidence="4">
    <name type="scientific">Lygus hesperus</name>
    <name type="common">Western plant bug</name>
    <dbReference type="NCBI Taxonomy" id="30085"/>
    <lineage>
        <taxon>Eukaryota</taxon>
        <taxon>Metazoa</taxon>
        <taxon>Ecdysozoa</taxon>
        <taxon>Arthropoda</taxon>
        <taxon>Hexapoda</taxon>
        <taxon>Insecta</taxon>
        <taxon>Pterygota</taxon>
        <taxon>Neoptera</taxon>
        <taxon>Paraneoptera</taxon>
        <taxon>Hemiptera</taxon>
        <taxon>Heteroptera</taxon>
        <taxon>Panheteroptera</taxon>
        <taxon>Cimicomorpha</taxon>
        <taxon>Miridae</taxon>
        <taxon>Mirini</taxon>
        <taxon>Lygus</taxon>
    </lineage>
</organism>
<dbReference type="EMBL" id="GDHC01006518">
    <property type="protein sequence ID" value="JAQ12111.1"/>
    <property type="molecule type" value="Transcribed_RNA"/>
</dbReference>
<proteinExistence type="predicted"/>
<sequence length="188" mass="20980">MSSKILNNDAELFAKIVVDAIVSVRTVNDFGDIVYPRKAVSILLQHGRSLHESRLVHGFAMNLSRAAQGMPSSVQHAKIALVDFDLRAVKMKLGMNITITDPSKAEAIRQRELDITKERIQKMIAAGANVIMTTWGIEDSMMKYMVDSHILGVRRVKKEDMRRIAKTTGATIVHTMSNLEGDEVFESQ</sequence>
<keyword evidence="2" id="KW-0067">ATP-binding</keyword>
<dbReference type="EMBL" id="GBHO01000431">
    <property type="protein sequence ID" value="JAG43173.1"/>
    <property type="molecule type" value="Transcribed_RNA"/>
</dbReference>
<evidence type="ECO:0000313" key="5">
    <source>
        <dbReference type="EMBL" id="JAQ12111.1"/>
    </source>
</evidence>
<protein>
    <submittedName>
        <fullName evidence="4">T-complex protein 1 subunit alpha</fullName>
    </submittedName>
</protein>
<dbReference type="GO" id="GO:0005524">
    <property type="term" value="F:ATP binding"/>
    <property type="evidence" value="ECO:0007669"/>
    <property type="project" value="UniProtKB-KW"/>
</dbReference>
<accession>A0A0A9ZHD4</accession>
<evidence type="ECO:0000256" key="2">
    <source>
        <dbReference type="ARBA" id="ARBA00022840"/>
    </source>
</evidence>
<dbReference type="Gene3D" id="3.50.7.10">
    <property type="entry name" value="GroEL"/>
    <property type="match status" value="1"/>
</dbReference>
<dbReference type="InterPro" id="IPR027410">
    <property type="entry name" value="TCP-1-like_intermed_sf"/>
</dbReference>
<gene>
    <name evidence="4" type="primary">CCT1_2</name>
    <name evidence="5" type="synonym">CCT1_0</name>
    <name evidence="4" type="ORF">CM83_12316</name>
    <name evidence="5" type="ORF">g.37774</name>
</gene>
<name>A0A0A9ZHD4_LYGHE</name>
<dbReference type="InterPro" id="IPR002423">
    <property type="entry name" value="Cpn60/GroEL/TCP-1"/>
</dbReference>
<dbReference type="AlphaFoldDB" id="A0A0A9ZHD4"/>
<dbReference type="SUPFAM" id="SSF54849">
    <property type="entry name" value="GroEL-intermediate domain like"/>
    <property type="match status" value="1"/>
</dbReference>
<dbReference type="InterPro" id="IPR027409">
    <property type="entry name" value="GroEL-like_apical_dom_sf"/>
</dbReference>
<reference evidence="4" key="1">
    <citation type="journal article" date="2014" name="PLoS ONE">
        <title>Transcriptome-Based Identification of ABC Transporters in the Western Tarnished Plant Bug Lygus hesperus.</title>
        <authorList>
            <person name="Hull J.J."/>
            <person name="Chaney K."/>
            <person name="Geib S.M."/>
            <person name="Fabrick J.A."/>
            <person name="Brent C.S."/>
            <person name="Walsh D."/>
            <person name="Lavine L.C."/>
        </authorList>
    </citation>
    <scope>NUCLEOTIDE SEQUENCE</scope>
</reference>
<dbReference type="GO" id="GO:0140662">
    <property type="term" value="F:ATP-dependent protein folding chaperone"/>
    <property type="evidence" value="ECO:0007669"/>
    <property type="project" value="InterPro"/>
</dbReference>
<dbReference type="InterPro" id="IPR017998">
    <property type="entry name" value="Chaperone_TCP-1"/>
</dbReference>
<keyword evidence="3" id="KW-0143">Chaperone</keyword>
<dbReference type="PANTHER" id="PTHR11353">
    <property type="entry name" value="CHAPERONIN"/>
    <property type="match status" value="1"/>
</dbReference>
<evidence type="ECO:0000256" key="1">
    <source>
        <dbReference type="ARBA" id="ARBA00022741"/>
    </source>
</evidence>
<evidence type="ECO:0000313" key="4">
    <source>
        <dbReference type="EMBL" id="JAG43173.1"/>
    </source>
</evidence>